<feature type="compositionally biased region" description="Polar residues" evidence="1">
    <location>
        <begin position="421"/>
        <end position="463"/>
    </location>
</feature>
<reference evidence="4" key="1">
    <citation type="submission" date="2025-08" db="UniProtKB">
        <authorList>
            <consortium name="RefSeq"/>
        </authorList>
    </citation>
    <scope>IDENTIFICATION</scope>
    <source>
        <tissue evidence="4">Tentacle</tissue>
    </source>
</reference>
<accession>A0A6P8HF69</accession>
<evidence type="ECO:0000313" key="4">
    <source>
        <dbReference type="RefSeq" id="XP_031551215.1"/>
    </source>
</evidence>
<dbReference type="OrthoDB" id="405996at2759"/>
<feature type="compositionally biased region" description="Polar residues" evidence="1">
    <location>
        <begin position="570"/>
        <end position="585"/>
    </location>
</feature>
<evidence type="ECO:0000256" key="1">
    <source>
        <dbReference type="SAM" id="MobiDB-lite"/>
    </source>
</evidence>
<feature type="compositionally biased region" description="Basic and acidic residues" evidence="1">
    <location>
        <begin position="213"/>
        <end position="226"/>
    </location>
</feature>
<evidence type="ECO:0000259" key="2">
    <source>
        <dbReference type="PROSITE" id="PS51791"/>
    </source>
</evidence>
<feature type="domain" description="HSac2" evidence="2">
    <location>
        <begin position="28"/>
        <end position="193"/>
    </location>
</feature>
<dbReference type="KEGG" id="aten:116288519"/>
<feature type="compositionally biased region" description="Low complexity" evidence="1">
    <location>
        <begin position="265"/>
        <end position="280"/>
    </location>
</feature>
<dbReference type="InterPro" id="IPR034753">
    <property type="entry name" value="hSac2"/>
</dbReference>
<dbReference type="Pfam" id="PF12456">
    <property type="entry name" value="hSac2"/>
    <property type="match status" value="1"/>
</dbReference>
<proteinExistence type="predicted"/>
<sequence length="691" mass="76708">MLGNPLTEDLTAAMAALKGGEEEDPWTMEREECVAQLVLHCQWLLLSETDECLGGWALVDPFYSPDGEPNQDQDVILLLTYDDYYVASYDDDAERITQYERIPLEDVEKIEIGFEPSFRTRYLFIRIFYKYQNSSGYFHTLRTIQHRTPEEARGVLLGIADAFNTARSAKSLTLKIIEGKLDKKKSKPPPDVIQISSKSRLSGWSKPKPKAKTQQDLDSSDRDTGKQFKSYLKHPLGGIPRTYSDPCLNNQDVLNNYQAQRKRSGTSSAPLSSASSSSESDSSDDDKPTDQSEELLAMRMHQNRLEMVLQEKLKPARKLECRSEETLMVTKDTDGEKEGQVTKELAVAKFTENEGEGLVAEEKTVAKDTASEEECLVIKESAVAKNTEARVNLGGDNDNGANESTSEVTSEHVTEVECSGSPDTETQAAICNDTSSDQEVQGSKTDASSEGSKTTIELENQLQGGEIPKPIEVNGEVSEGFQTTNNPEETSEKEVDISTGENDIDLDNISEIKESYYESKKKLRNENILGFSMEESMMNLNAQDESEVSPSPTVNLGLGGSFRSMAVSFRSKSSGQDNTETSPAESNGERLPEGEEPSQQGFNRFRFSGRSLGGRPTSTTTSNKTNIFASAQARGRTLLPDLRNKLSSISFPRAKSPRLTHKQPHTVDPDSVHPHRRHKHKHKCLTKIIEL</sequence>
<dbReference type="AlphaFoldDB" id="A0A6P8HF69"/>
<dbReference type="InterPro" id="IPR022158">
    <property type="entry name" value="Inositol_phosphatase"/>
</dbReference>
<dbReference type="InParanoid" id="A0A6P8HF69"/>
<evidence type="ECO:0000313" key="3">
    <source>
        <dbReference type="Proteomes" id="UP000515163"/>
    </source>
</evidence>
<name>A0A6P8HF69_ACTTE</name>
<feature type="region of interest" description="Disordered" evidence="1">
    <location>
        <begin position="656"/>
        <end position="681"/>
    </location>
</feature>
<feature type="region of interest" description="Disordered" evidence="1">
    <location>
        <begin position="260"/>
        <end position="291"/>
    </location>
</feature>
<protein>
    <submittedName>
        <fullName evidence="4">Phosphatidylinositide phosphatase SAC2-like</fullName>
    </submittedName>
</protein>
<dbReference type="RefSeq" id="XP_031551215.1">
    <property type="nucleotide sequence ID" value="XM_031695355.1"/>
</dbReference>
<dbReference type="PROSITE" id="PS51791">
    <property type="entry name" value="HSAC2"/>
    <property type="match status" value="1"/>
</dbReference>
<feature type="region of interest" description="Disordered" evidence="1">
    <location>
        <begin position="389"/>
        <end position="502"/>
    </location>
</feature>
<feature type="compositionally biased region" description="Low complexity" evidence="1">
    <location>
        <begin position="601"/>
        <end position="615"/>
    </location>
</feature>
<feature type="region of interest" description="Disordered" evidence="1">
    <location>
        <begin position="183"/>
        <end position="245"/>
    </location>
</feature>
<feature type="region of interest" description="Disordered" evidence="1">
    <location>
        <begin position="569"/>
        <end position="623"/>
    </location>
</feature>
<organism evidence="3 4">
    <name type="scientific">Actinia tenebrosa</name>
    <name type="common">Australian red waratah sea anemone</name>
    <dbReference type="NCBI Taxonomy" id="6105"/>
    <lineage>
        <taxon>Eukaryota</taxon>
        <taxon>Metazoa</taxon>
        <taxon>Cnidaria</taxon>
        <taxon>Anthozoa</taxon>
        <taxon>Hexacorallia</taxon>
        <taxon>Actiniaria</taxon>
        <taxon>Actiniidae</taxon>
        <taxon>Actinia</taxon>
    </lineage>
</organism>
<dbReference type="Proteomes" id="UP000515163">
    <property type="component" value="Unplaced"/>
</dbReference>
<dbReference type="GeneID" id="116288519"/>
<keyword evidence="3" id="KW-1185">Reference proteome</keyword>
<gene>
    <name evidence="4" type="primary">LOC116288519</name>
</gene>